<dbReference type="EMBL" id="CP043939">
    <property type="protein sequence ID" value="QER66717.1"/>
    <property type="molecule type" value="Genomic_DNA"/>
</dbReference>
<dbReference type="KEGG" id="lnn:F0161_01770"/>
<keyword evidence="1" id="KW-0732">Signal</keyword>
<dbReference type="Gene3D" id="3.30.1460.60">
    <property type="match status" value="1"/>
</dbReference>
<evidence type="ECO:0000313" key="4">
    <source>
        <dbReference type="Proteomes" id="UP000325295"/>
    </source>
</evidence>
<gene>
    <name evidence="3" type="ORF">F0161_01770</name>
</gene>
<sequence length="263" mass="28894">MKKFIVGIIAFLSVMTLSLVTNISSVNASPKVTTKSNYVLYQDGKTKLKLSYDKIAVMAMSNSTQEISTLPWETNSLGTTSQLKEINMKKPEVLDPDPWASNNKTGYQAGLVQLTAGTRSQQYYVKVNGDNVTLLIQYAQNDAVPKTMPLSDLVNNFYSTSEQKQNINSITNKIVKKSTSKLRQVSYVEASTLLQKAGITNVNFANSIEPPATGSETKNAGYKMVVTNDNTYTLTPKKNNQVKIVAKTGTPFTGNKQVVTIDR</sequence>
<feature type="domain" description="Lreu-0056-like" evidence="2">
    <location>
        <begin position="115"/>
        <end position="174"/>
    </location>
</feature>
<evidence type="ECO:0000313" key="3">
    <source>
        <dbReference type="EMBL" id="QER66717.1"/>
    </source>
</evidence>
<dbReference type="InterPro" id="IPR054365">
    <property type="entry name" value="Lreu_0056-like"/>
</dbReference>
<proteinExistence type="predicted"/>
<evidence type="ECO:0000256" key="1">
    <source>
        <dbReference type="SAM" id="SignalP"/>
    </source>
</evidence>
<evidence type="ECO:0000259" key="2">
    <source>
        <dbReference type="Pfam" id="PF22125"/>
    </source>
</evidence>
<dbReference type="RefSeq" id="WP_150203406.1">
    <property type="nucleotide sequence ID" value="NZ_CAUQTN010000057.1"/>
</dbReference>
<name>A0A5P1X3D8_9LACO</name>
<organism evidence="3 4">
    <name type="scientific">Paucilactobacillus nenjiangensis</name>
    <dbReference type="NCBI Taxonomy" id="1296540"/>
    <lineage>
        <taxon>Bacteria</taxon>
        <taxon>Bacillati</taxon>
        <taxon>Bacillota</taxon>
        <taxon>Bacilli</taxon>
        <taxon>Lactobacillales</taxon>
        <taxon>Lactobacillaceae</taxon>
        <taxon>Paucilactobacillus</taxon>
    </lineage>
</organism>
<keyword evidence="4" id="KW-1185">Reference proteome</keyword>
<dbReference type="Pfam" id="PF22125">
    <property type="entry name" value="Lreu_0056_like"/>
    <property type="match status" value="1"/>
</dbReference>
<dbReference type="Proteomes" id="UP000325295">
    <property type="component" value="Chromosome"/>
</dbReference>
<dbReference type="AlphaFoldDB" id="A0A5P1X3D8"/>
<feature type="chain" id="PRO_5024998638" description="Lreu-0056-like domain-containing protein" evidence="1">
    <location>
        <begin position="29"/>
        <end position="263"/>
    </location>
</feature>
<feature type="signal peptide" evidence="1">
    <location>
        <begin position="1"/>
        <end position="28"/>
    </location>
</feature>
<protein>
    <recommendedName>
        <fullName evidence="2">Lreu-0056-like domain-containing protein</fullName>
    </recommendedName>
</protein>
<accession>A0A5P1X3D8</accession>
<reference evidence="3 4" key="1">
    <citation type="submission" date="2019-09" db="EMBL/GenBank/DDBJ databases">
        <title>Complete Genome Sequence of Lactobacillus nenjiangensis SH-Y15, isolated from sauerkraut.</title>
        <authorList>
            <person name="Yang H."/>
        </authorList>
    </citation>
    <scope>NUCLEOTIDE SEQUENCE [LARGE SCALE GENOMIC DNA]</scope>
    <source>
        <strain evidence="3 4">SH-Y15</strain>
    </source>
</reference>